<reference evidence="2" key="1">
    <citation type="submission" date="2022-11" db="UniProtKB">
        <authorList>
            <consortium name="WormBaseParasite"/>
        </authorList>
    </citation>
    <scope>IDENTIFICATION</scope>
</reference>
<keyword evidence="1" id="KW-1185">Reference proteome</keyword>
<name>A0A915KIW4_ROMCU</name>
<accession>A0A915KIW4</accession>
<dbReference type="Proteomes" id="UP000887565">
    <property type="component" value="Unplaced"/>
</dbReference>
<evidence type="ECO:0000313" key="2">
    <source>
        <dbReference type="WBParaSite" id="nRc.2.0.1.t38775-RA"/>
    </source>
</evidence>
<dbReference type="AlphaFoldDB" id="A0A915KIW4"/>
<evidence type="ECO:0000313" key="1">
    <source>
        <dbReference type="Proteomes" id="UP000887565"/>
    </source>
</evidence>
<organism evidence="1 2">
    <name type="scientific">Romanomermis culicivorax</name>
    <name type="common">Nematode worm</name>
    <dbReference type="NCBI Taxonomy" id="13658"/>
    <lineage>
        <taxon>Eukaryota</taxon>
        <taxon>Metazoa</taxon>
        <taxon>Ecdysozoa</taxon>
        <taxon>Nematoda</taxon>
        <taxon>Enoplea</taxon>
        <taxon>Dorylaimia</taxon>
        <taxon>Mermithida</taxon>
        <taxon>Mermithoidea</taxon>
        <taxon>Mermithidae</taxon>
        <taxon>Romanomermis</taxon>
    </lineage>
</organism>
<dbReference type="WBParaSite" id="nRc.2.0.1.t38775-RA">
    <property type="protein sequence ID" value="nRc.2.0.1.t38775-RA"/>
    <property type="gene ID" value="nRc.2.0.1.g38775"/>
</dbReference>
<protein>
    <submittedName>
        <fullName evidence="2">Uncharacterized protein</fullName>
    </submittedName>
</protein>
<sequence>MLDKLLCLHLSAASYDKFDYSKSLECYLKGMIYSVGKTARKAKHCGDDAHDCEENEDDDEKNLDEMCALLD</sequence>
<proteinExistence type="predicted"/>